<protein>
    <submittedName>
        <fullName evidence="1">Uncharacterized protein</fullName>
    </submittedName>
</protein>
<dbReference type="Proteomes" id="UP001497516">
    <property type="component" value="Chromosome 10"/>
</dbReference>
<keyword evidence="2" id="KW-1185">Reference proteome</keyword>
<name>A0AAV2CZ41_9ROSI</name>
<evidence type="ECO:0000313" key="1">
    <source>
        <dbReference type="EMBL" id="CAL1361386.1"/>
    </source>
</evidence>
<sequence>MINTETRRKGSNNIKIVVGNGGIDLGWAAGRHGRGKVISDIAAAPTAAISDALIPFFSHPLPLLMFPSGEHFTHYLSWPSPAAIYITQVK</sequence>
<reference evidence="1 2" key="1">
    <citation type="submission" date="2024-04" db="EMBL/GenBank/DDBJ databases">
        <authorList>
            <person name="Fracassetti M."/>
        </authorList>
    </citation>
    <scope>NUCLEOTIDE SEQUENCE [LARGE SCALE GENOMIC DNA]</scope>
</reference>
<dbReference type="EMBL" id="OZ034814">
    <property type="protein sequence ID" value="CAL1361386.1"/>
    <property type="molecule type" value="Genomic_DNA"/>
</dbReference>
<accession>A0AAV2CZ41</accession>
<gene>
    <name evidence="1" type="ORF">LTRI10_LOCUS8764</name>
</gene>
<organism evidence="1 2">
    <name type="scientific">Linum trigynum</name>
    <dbReference type="NCBI Taxonomy" id="586398"/>
    <lineage>
        <taxon>Eukaryota</taxon>
        <taxon>Viridiplantae</taxon>
        <taxon>Streptophyta</taxon>
        <taxon>Embryophyta</taxon>
        <taxon>Tracheophyta</taxon>
        <taxon>Spermatophyta</taxon>
        <taxon>Magnoliopsida</taxon>
        <taxon>eudicotyledons</taxon>
        <taxon>Gunneridae</taxon>
        <taxon>Pentapetalae</taxon>
        <taxon>rosids</taxon>
        <taxon>fabids</taxon>
        <taxon>Malpighiales</taxon>
        <taxon>Linaceae</taxon>
        <taxon>Linum</taxon>
    </lineage>
</organism>
<dbReference type="AlphaFoldDB" id="A0AAV2CZ41"/>
<proteinExistence type="predicted"/>
<evidence type="ECO:0000313" key="2">
    <source>
        <dbReference type="Proteomes" id="UP001497516"/>
    </source>
</evidence>